<dbReference type="AlphaFoldDB" id="A0A1N6EGN7"/>
<sequence length="776" mass="85023">MKSVLSIFSPKNIQRPIAAWILALMTATALAVSGIGGNVERQLRDMRAGLMDRPATGDLVIVEIDAKSIQAMERWPWPRTNYAQVVDRLSAAGISQIAFDVDFSSSSVPAQDAIFAEALARSDTAILLPTFKQAASSTSSEYRESLPIESLRAHAFLASVNVHPGRNGQLNDYSYGTITGGEVRPSLASMIAESSGAIGEKFMIDQSINPATIPARSFVDMLDHTTDLSELRGKKVLIGATAIELGDRYPISRFGVVPGVVIQALAAETLMQQRNIPYYGFIPALLVAALVILAVTGNHFSTSQRNIATLATGFALFGALLASEFLGWITWSNFPAFLFLGIFLLSSQLFSLNIDLDQSRFVDRVSFLPNEAAMRKEMPEGERNLVAVARLLDLRELLAVTTDHSRQSLFSSLADRLRFLARDEQIYHVDSDIIAWIVKQDYVEDVAGHFDTATALFQAPVKAGDANIRLSATFGVSEGSIDQAKVAADHAKETGRRWAWHDAEVDTAISRKQNLLAELDTALEKGQIWTVYQPKWDIPLDRLDGAEALVRWTHPERGNISPDIFIPILEKADRIADLTLYVLDRALRDFSRFDAERPGLVCSVNISAQLLHDPDFINDAIARVGLASLDNSQVVFEVTETAALEDMEASIAALEKIRAAGIRISIDDYGTGQSTMSYLQKLPVDEIKIDQSFVRTLTTDRANALMVRSTVELAHGLGLKVVAEGIEDRECMNQLREYGCDVGQGWFVSKPVTADSFNSRWIQAEAGLTGKRAASG</sequence>
<dbReference type="OrthoDB" id="7462471at2"/>
<dbReference type="Pfam" id="PF05226">
    <property type="entry name" value="CHASE2"/>
    <property type="match status" value="1"/>
</dbReference>
<dbReference type="Gene3D" id="3.30.70.270">
    <property type="match status" value="1"/>
</dbReference>
<dbReference type="InterPro" id="IPR001633">
    <property type="entry name" value="EAL_dom"/>
</dbReference>
<dbReference type="InterPro" id="IPR035919">
    <property type="entry name" value="EAL_sf"/>
</dbReference>
<reference evidence="4" key="1">
    <citation type="submission" date="2016-11" db="EMBL/GenBank/DDBJ databases">
        <authorList>
            <person name="Varghese N."/>
            <person name="Submissions S."/>
        </authorList>
    </citation>
    <scope>NUCLEOTIDE SEQUENCE [LARGE SCALE GENOMIC DNA]</scope>
    <source>
        <strain evidence="4">DSM 22363</strain>
    </source>
</reference>
<evidence type="ECO:0000256" key="1">
    <source>
        <dbReference type="SAM" id="Phobius"/>
    </source>
</evidence>
<proteinExistence type="predicted"/>
<evidence type="ECO:0000313" key="4">
    <source>
        <dbReference type="Proteomes" id="UP000185192"/>
    </source>
</evidence>
<gene>
    <name evidence="3" type="ORF">SAMN02745824_1904</name>
</gene>
<keyword evidence="1" id="KW-0812">Transmembrane</keyword>
<dbReference type="SUPFAM" id="SSF141868">
    <property type="entry name" value="EAL domain-like"/>
    <property type="match status" value="1"/>
</dbReference>
<keyword evidence="1" id="KW-0472">Membrane</keyword>
<dbReference type="InterPro" id="IPR050706">
    <property type="entry name" value="Cyclic-di-GMP_PDE-like"/>
</dbReference>
<dbReference type="GO" id="GO:0071111">
    <property type="term" value="F:cyclic-guanylate-specific phosphodiesterase activity"/>
    <property type="evidence" value="ECO:0007669"/>
    <property type="project" value="InterPro"/>
</dbReference>
<dbReference type="InterPro" id="IPR007890">
    <property type="entry name" value="CHASE2"/>
</dbReference>
<dbReference type="Proteomes" id="UP000185192">
    <property type="component" value="Unassembled WGS sequence"/>
</dbReference>
<dbReference type="STRING" id="1123272.SAMN02745824_1904"/>
<feature type="transmembrane region" description="Helical" evidence="1">
    <location>
        <begin position="276"/>
        <end position="295"/>
    </location>
</feature>
<dbReference type="SMART" id="SM01080">
    <property type="entry name" value="CHASE2"/>
    <property type="match status" value="1"/>
</dbReference>
<dbReference type="PANTHER" id="PTHR33121:SF70">
    <property type="entry name" value="SIGNALING PROTEIN YKOW"/>
    <property type="match status" value="1"/>
</dbReference>
<dbReference type="PANTHER" id="PTHR33121">
    <property type="entry name" value="CYCLIC DI-GMP PHOSPHODIESTERASE PDEF"/>
    <property type="match status" value="1"/>
</dbReference>
<feature type="transmembrane region" description="Helical" evidence="1">
    <location>
        <begin position="334"/>
        <end position="354"/>
    </location>
</feature>
<accession>A0A1N6EGN7</accession>
<feature type="domain" description="EAL" evidence="2">
    <location>
        <begin position="512"/>
        <end position="765"/>
    </location>
</feature>
<evidence type="ECO:0000313" key="3">
    <source>
        <dbReference type="EMBL" id="SIN82159.1"/>
    </source>
</evidence>
<name>A0A1N6EGN7_9SPHN</name>
<dbReference type="RefSeq" id="WP_143182823.1">
    <property type="nucleotide sequence ID" value="NZ_FSQW01000002.1"/>
</dbReference>
<keyword evidence="4" id="KW-1185">Reference proteome</keyword>
<evidence type="ECO:0000259" key="2">
    <source>
        <dbReference type="PROSITE" id="PS50883"/>
    </source>
</evidence>
<dbReference type="EMBL" id="FSQW01000002">
    <property type="protein sequence ID" value="SIN82159.1"/>
    <property type="molecule type" value="Genomic_DNA"/>
</dbReference>
<dbReference type="SMART" id="SM00052">
    <property type="entry name" value="EAL"/>
    <property type="match status" value="1"/>
</dbReference>
<dbReference type="Gene3D" id="3.20.20.450">
    <property type="entry name" value="EAL domain"/>
    <property type="match status" value="1"/>
</dbReference>
<protein>
    <submittedName>
        <fullName evidence="3">EAL domain, c-di-GMP-specific phosphodiesterase class I (Or its enzymatically inactive variant)</fullName>
    </submittedName>
</protein>
<dbReference type="InterPro" id="IPR043128">
    <property type="entry name" value="Rev_trsase/Diguanyl_cyclase"/>
</dbReference>
<organism evidence="3 4">
    <name type="scientific">Parasphingorhabdus marina DSM 22363</name>
    <dbReference type="NCBI Taxonomy" id="1123272"/>
    <lineage>
        <taxon>Bacteria</taxon>
        <taxon>Pseudomonadati</taxon>
        <taxon>Pseudomonadota</taxon>
        <taxon>Alphaproteobacteria</taxon>
        <taxon>Sphingomonadales</taxon>
        <taxon>Sphingomonadaceae</taxon>
        <taxon>Parasphingorhabdus</taxon>
    </lineage>
</organism>
<dbReference type="PROSITE" id="PS50883">
    <property type="entry name" value="EAL"/>
    <property type="match status" value="1"/>
</dbReference>
<dbReference type="Pfam" id="PF00563">
    <property type="entry name" value="EAL"/>
    <property type="match status" value="1"/>
</dbReference>
<feature type="transmembrane region" description="Helical" evidence="1">
    <location>
        <begin position="307"/>
        <end position="328"/>
    </location>
</feature>
<keyword evidence="1" id="KW-1133">Transmembrane helix</keyword>
<dbReference type="CDD" id="cd01948">
    <property type="entry name" value="EAL"/>
    <property type="match status" value="1"/>
</dbReference>